<evidence type="ECO:0000313" key="3">
    <source>
        <dbReference type="Proteomes" id="UP000184432"/>
    </source>
</evidence>
<keyword evidence="1" id="KW-0472">Membrane</keyword>
<protein>
    <submittedName>
        <fullName evidence="2">Uncharacterized protein</fullName>
    </submittedName>
</protein>
<evidence type="ECO:0000313" key="2">
    <source>
        <dbReference type="EMBL" id="SHI76795.1"/>
    </source>
</evidence>
<dbReference type="STRING" id="570521.SAMN04488508_10320"/>
<dbReference type="AlphaFoldDB" id="A0A1M6DUE6"/>
<evidence type="ECO:0000256" key="1">
    <source>
        <dbReference type="SAM" id="Phobius"/>
    </source>
</evidence>
<keyword evidence="1" id="KW-0812">Transmembrane</keyword>
<keyword evidence="3" id="KW-1185">Reference proteome</keyword>
<dbReference type="Proteomes" id="UP000184432">
    <property type="component" value="Unassembled WGS sequence"/>
</dbReference>
<organism evidence="2 3">
    <name type="scientific">Aquimarina spongiae</name>
    <dbReference type="NCBI Taxonomy" id="570521"/>
    <lineage>
        <taxon>Bacteria</taxon>
        <taxon>Pseudomonadati</taxon>
        <taxon>Bacteroidota</taxon>
        <taxon>Flavobacteriia</taxon>
        <taxon>Flavobacteriales</taxon>
        <taxon>Flavobacteriaceae</taxon>
        <taxon>Aquimarina</taxon>
    </lineage>
</organism>
<dbReference type="RefSeq" id="WP_073315395.1">
    <property type="nucleotide sequence ID" value="NZ_FQYP01000003.1"/>
</dbReference>
<feature type="transmembrane region" description="Helical" evidence="1">
    <location>
        <begin position="52"/>
        <end position="80"/>
    </location>
</feature>
<keyword evidence="1" id="KW-1133">Transmembrane helix</keyword>
<reference evidence="3" key="1">
    <citation type="submission" date="2016-11" db="EMBL/GenBank/DDBJ databases">
        <authorList>
            <person name="Varghese N."/>
            <person name="Submissions S."/>
        </authorList>
    </citation>
    <scope>NUCLEOTIDE SEQUENCE [LARGE SCALE GENOMIC DNA]</scope>
    <source>
        <strain evidence="3">DSM 22623</strain>
    </source>
</reference>
<proteinExistence type="predicted"/>
<accession>A0A1M6DUE6</accession>
<sequence length="177" mass="20734">MNFAIVFQETLSTIIRIKLKMISELFVENKKAPQKTNIYISKSYYYWQIALAIFWITVGVYFLFAVHWIIGVVVILYMLLTMRGIPGYLKLAKENSIQIELSDKGIALEGRKAISWEAISKDQIINEANYASPWNADEYLTFTARSKEFKIFLNHLDTNSSRIEYLLKIYRKRSEKN</sequence>
<name>A0A1M6DUE6_9FLAO</name>
<gene>
    <name evidence="2" type="ORF">SAMN04488508_10320</name>
</gene>
<dbReference type="EMBL" id="FQYP01000003">
    <property type="protein sequence ID" value="SHI76795.1"/>
    <property type="molecule type" value="Genomic_DNA"/>
</dbReference>